<evidence type="ECO:0000256" key="4">
    <source>
        <dbReference type="ARBA" id="ARBA00011245"/>
    </source>
</evidence>
<dbReference type="AlphaFoldDB" id="B0PFA6"/>
<keyword evidence="10 11" id="KW-0460">Magnesium</keyword>
<dbReference type="InterPro" id="IPR036397">
    <property type="entry name" value="RNaseH_sf"/>
</dbReference>
<dbReference type="HOGENOM" id="CLU_030894_6_2_9"/>
<evidence type="ECO:0000256" key="10">
    <source>
        <dbReference type="ARBA" id="ARBA00022842"/>
    </source>
</evidence>
<dbReference type="PANTHER" id="PTHR10642">
    <property type="entry name" value="RIBONUCLEASE H1"/>
    <property type="match status" value="1"/>
</dbReference>
<feature type="binding site" evidence="11">
    <location>
        <position position="90"/>
    </location>
    <ligand>
        <name>Mg(2+)</name>
        <dbReference type="ChEBI" id="CHEBI:18420"/>
        <label>1</label>
    </ligand>
</feature>
<evidence type="ECO:0000256" key="11">
    <source>
        <dbReference type="HAMAP-Rule" id="MF_00042"/>
    </source>
</evidence>
<evidence type="ECO:0000256" key="8">
    <source>
        <dbReference type="ARBA" id="ARBA00022759"/>
    </source>
</evidence>
<feature type="domain" description="RNase H type-1" evidence="12">
    <location>
        <begin position="43"/>
        <end position="185"/>
    </location>
</feature>
<organism evidence="13 14">
    <name type="scientific">Anaerotruncus colihominis DSM 17241</name>
    <dbReference type="NCBI Taxonomy" id="445972"/>
    <lineage>
        <taxon>Bacteria</taxon>
        <taxon>Bacillati</taxon>
        <taxon>Bacillota</taxon>
        <taxon>Clostridia</taxon>
        <taxon>Eubacteriales</taxon>
        <taxon>Oscillospiraceae</taxon>
        <taxon>Anaerotruncus</taxon>
    </lineage>
</organism>
<dbReference type="Proteomes" id="UP000003803">
    <property type="component" value="Unassembled WGS sequence"/>
</dbReference>
<feature type="binding site" evidence="11">
    <location>
        <position position="52"/>
    </location>
    <ligand>
        <name>Mg(2+)</name>
        <dbReference type="ChEBI" id="CHEBI:18420"/>
        <label>1</label>
    </ligand>
</feature>
<dbReference type="GO" id="GO:0000287">
    <property type="term" value="F:magnesium ion binding"/>
    <property type="evidence" value="ECO:0007669"/>
    <property type="project" value="UniProtKB-UniRule"/>
</dbReference>
<accession>B0PFA6</accession>
<evidence type="ECO:0000259" key="12">
    <source>
        <dbReference type="PROSITE" id="PS50879"/>
    </source>
</evidence>
<keyword evidence="14" id="KW-1185">Reference proteome</keyword>
<dbReference type="InterPro" id="IPR050092">
    <property type="entry name" value="RNase_H"/>
</dbReference>
<dbReference type="GO" id="GO:0004523">
    <property type="term" value="F:RNA-DNA hybrid ribonuclease activity"/>
    <property type="evidence" value="ECO:0007669"/>
    <property type="project" value="UniProtKB-UniRule"/>
</dbReference>
<comment type="cofactor">
    <cofactor evidence="11">
        <name>Mg(2+)</name>
        <dbReference type="ChEBI" id="CHEBI:18420"/>
    </cofactor>
    <text evidence="11">Binds 1 Mg(2+) ion per subunit. May bind a second metal ion at a regulatory site, or after substrate binding.</text>
</comment>
<dbReference type="HAMAP" id="MF_00042">
    <property type="entry name" value="RNase_H"/>
    <property type="match status" value="1"/>
</dbReference>
<comment type="similarity">
    <text evidence="3 11">Belongs to the RNase H family.</text>
</comment>
<dbReference type="CDD" id="cd09278">
    <property type="entry name" value="RNase_HI_prokaryote_like"/>
    <property type="match status" value="1"/>
</dbReference>
<dbReference type="PANTHER" id="PTHR10642:SF26">
    <property type="entry name" value="RIBONUCLEASE H1"/>
    <property type="match status" value="1"/>
</dbReference>
<evidence type="ECO:0000256" key="2">
    <source>
        <dbReference type="ARBA" id="ARBA00004065"/>
    </source>
</evidence>
<comment type="subunit">
    <text evidence="4 11">Monomer.</text>
</comment>
<sequence>MFFRFLAGGGLYHGAKSYTIMKGFCRVLRGRSADTIDGLEAETIKQVEIFTDGACSGNPGAGGWGAVLRFGEHEKELSGGQAQTTNNRMELTAVIEALSALKEPCSVTLTTDSKYVSDAVSKGWVYGWQKKNWMRAPGEPAKNADLWKLLLPLLGRHKVTFHWVKGHAGHPENERCDALAVAAIARFR</sequence>
<evidence type="ECO:0000256" key="7">
    <source>
        <dbReference type="ARBA" id="ARBA00022723"/>
    </source>
</evidence>
<comment type="caution">
    <text evidence="13">The sequence shown here is derived from an EMBL/GenBank/DDBJ whole genome shotgun (WGS) entry which is preliminary data.</text>
</comment>
<keyword evidence="8 11" id="KW-0255">Endonuclease</keyword>
<dbReference type="InterPro" id="IPR002156">
    <property type="entry name" value="RNaseH_domain"/>
</dbReference>
<reference evidence="13" key="2">
    <citation type="submission" date="2013-09" db="EMBL/GenBank/DDBJ databases">
        <title>Draft genome sequence of Anaerotruncus colihominis(DSM 17241).</title>
        <authorList>
            <person name="Sudarsanam P."/>
            <person name="Ley R."/>
            <person name="Guruge J."/>
            <person name="Turnbaugh P.J."/>
            <person name="Mahowald M."/>
            <person name="Liep D."/>
            <person name="Gordon J."/>
        </authorList>
    </citation>
    <scope>NUCLEOTIDE SEQUENCE</scope>
    <source>
        <strain evidence="13">DSM 17241</strain>
    </source>
</reference>
<reference evidence="13" key="1">
    <citation type="submission" date="2007-11" db="EMBL/GenBank/DDBJ databases">
        <authorList>
            <person name="Fulton L."/>
            <person name="Clifton S."/>
            <person name="Fulton B."/>
            <person name="Xu J."/>
            <person name="Minx P."/>
            <person name="Pepin K.H."/>
            <person name="Johnson M."/>
            <person name="Thiruvilangam P."/>
            <person name="Bhonagiri V."/>
            <person name="Nash W.E."/>
            <person name="Mardis E.R."/>
            <person name="Wilson R.K."/>
        </authorList>
    </citation>
    <scope>NUCLEOTIDE SEQUENCE [LARGE SCALE GENOMIC DNA]</scope>
    <source>
        <strain evidence="13">DSM 17241</strain>
    </source>
</reference>
<dbReference type="NCBIfam" id="NF001236">
    <property type="entry name" value="PRK00203.1"/>
    <property type="match status" value="1"/>
</dbReference>
<protein>
    <recommendedName>
        <fullName evidence="5 11">Ribonuclease H</fullName>
        <shortName evidence="11">RNase H</shortName>
        <ecNumber evidence="5 11">3.1.26.4</ecNumber>
    </recommendedName>
</protein>
<dbReference type="InterPro" id="IPR012337">
    <property type="entry name" value="RNaseH-like_sf"/>
</dbReference>
<dbReference type="EMBL" id="ABGD02000025">
    <property type="protein sequence ID" value="EDS10039.1"/>
    <property type="molecule type" value="Genomic_DNA"/>
</dbReference>
<dbReference type="InterPro" id="IPR022892">
    <property type="entry name" value="RNaseHI"/>
</dbReference>
<keyword evidence="11" id="KW-0963">Cytoplasm</keyword>
<feature type="binding site" evidence="11">
    <location>
        <position position="112"/>
    </location>
    <ligand>
        <name>Mg(2+)</name>
        <dbReference type="ChEBI" id="CHEBI:18420"/>
        <label>1</label>
    </ligand>
</feature>
<comment type="subcellular location">
    <subcellularLocation>
        <location evidence="11">Cytoplasm</location>
    </subcellularLocation>
</comment>
<dbReference type="Gene3D" id="3.30.420.10">
    <property type="entry name" value="Ribonuclease H-like superfamily/Ribonuclease H"/>
    <property type="match status" value="1"/>
</dbReference>
<dbReference type="eggNOG" id="COG0328">
    <property type="taxonomic scope" value="Bacteria"/>
</dbReference>
<dbReference type="SUPFAM" id="SSF53098">
    <property type="entry name" value="Ribonuclease H-like"/>
    <property type="match status" value="1"/>
</dbReference>
<dbReference type="EC" id="3.1.26.4" evidence="5 11"/>
<evidence type="ECO:0000256" key="5">
    <source>
        <dbReference type="ARBA" id="ARBA00012180"/>
    </source>
</evidence>
<feature type="binding site" evidence="11">
    <location>
        <position position="177"/>
    </location>
    <ligand>
        <name>Mg(2+)</name>
        <dbReference type="ChEBI" id="CHEBI:18420"/>
        <label>2</label>
    </ligand>
</feature>
<gene>
    <name evidence="11 13" type="primary">rnhA</name>
    <name evidence="13" type="ORF">ANACOL_03485</name>
</gene>
<keyword evidence="7 11" id="KW-0479">Metal-binding</keyword>
<feature type="binding site" evidence="11">
    <location>
        <position position="52"/>
    </location>
    <ligand>
        <name>Mg(2+)</name>
        <dbReference type="ChEBI" id="CHEBI:18420"/>
        <label>2</label>
    </ligand>
</feature>
<evidence type="ECO:0000256" key="3">
    <source>
        <dbReference type="ARBA" id="ARBA00005300"/>
    </source>
</evidence>
<dbReference type="GO" id="GO:0043137">
    <property type="term" value="P:DNA replication, removal of RNA primer"/>
    <property type="evidence" value="ECO:0007669"/>
    <property type="project" value="TreeGrafter"/>
</dbReference>
<evidence type="ECO:0000256" key="9">
    <source>
        <dbReference type="ARBA" id="ARBA00022801"/>
    </source>
</evidence>
<dbReference type="Pfam" id="PF00075">
    <property type="entry name" value="RNase_H"/>
    <property type="match status" value="1"/>
</dbReference>
<evidence type="ECO:0000313" key="13">
    <source>
        <dbReference type="EMBL" id="EDS10039.1"/>
    </source>
</evidence>
<proteinExistence type="inferred from homology"/>
<name>B0PFA6_9FIRM</name>
<dbReference type="FunFam" id="3.30.420.10:FF:000089">
    <property type="entry name" value="Ribonuclease H"/>
    <property type="match status" value="1"/>
</dbReference>
<comment type="function">
    <text evidence="2 11">Endonuclease that specifically degrades the RNA of RNA-DNA hybrids.</text>
</comment>
<keyword evidence="9 11" id="KW-0378">Hydrolase</keyword>
<dbReference type="GO" id="GO:0005737">
    <property type="term" value="C:cytoplasm"/>
    <property type="evidence" value="ECO:0007669"/>
    <property type="project" value="UniProtKB-SubCell"/>
</dbReference>
<dbReference type="GO" id="GO:0003676">
    <property type="term" value="F:nucleic acid binding"/>
    <property type="evidence" value="ECO:0007669"/>
    <property type="project" value="InterPro"/>
</dbReference>
<dbReference type="STRING" id="169435.ERS852551_00412"/>
<evidence type="ECO:0000256" key="1">
    <source>
        <dbReference type="ARBA" id="ARBA00000077"/>
    </source>
</evidence>
<keyword evidence="6 11" id="KW-0540">Nuclease</keyword>
<dbReference type="PROSITE" id="PS50879">
    <property type="entry name" value="RNASE_H_1"/>
    <property type="match status" value="1"/>
</dbReference>
<evidence type="ECO:0000313" key="14">
    <source>
        <dbReference type="Proteomes" id="UP000003803"/>
    </source>
</evidence>
<comment type="catalytic activity">
    <reaction evidence="1 11">
        <text>Endonucleolytic cleavage to 5'-phosphomonoester.</text>
        <dbReference type="EC" id="3.1.26.4"/>
    </reaction>
</comment>
<evidence type="ECO:0000256" key="6">
    <source>
        <dbReference type="ARBA" id="ARBA00022722"/>
    </source>
</evidence>